<keyword evidence="1" id="KW-0175">Coiled coil</keyword>
<dbReference type="GO" id="GO:0005524">
    <property type="term" value="F:ATP binding"/>
    <property type="evidence" value="ECO:0007669"/>
    <property type="project" value="InterPro"/>
</dbReference>
<dbReference type="PROSITE" id="PS51194">
    <property type="entry name" value="HELICASE_CTER"/>
    <property type="match status" value="1"/>
</dbReference>
<dbReference type="SUPFAM" id="SSF52540">
    <property type="entry name" value="P-loop containing nucleoside triphosphate hydrolases"/>
    <property type="match status" value="2"/>
</dbReference>
<dbReference type="InterPro" id="IPR014001">
    <property type="entry name" value="Helicase_ATP-bd"/>
</dbReference>
<dbReference type="InterPro" id="IPR001650">
    <property type="entry name" value="Helicase_C-like"/>
</dbReference>
<dbReference type="Proteomes" id="UP000195305">
    <property type="component" value="Unassembled WGS sequence"/>
</dbReference>
<dbReference type="SMART" id="SM00487">
    <property type="entry name" value="DEXDc"/>
    <property type="match status" value="1"/>
</dbReference>
<dbReference type="InterPro" id="IPR052933">
    <property type="entry name" value="DNA_Protect_Modify"/>
</dbReference>
<dbReference type="Gene3D" id="3.40.50.300">
    <property type="entry name" value="P-loop containing nucleotide triphosphate hydrolases"/>
    <property type="match status" value="2"/>
</dbReference>
<protein>
    <recommendedName>
        <fullName evidence="3">Helicase C-terminal domain-containing protein</fullName>
    </recommendedName>
</protein>
<keyword evidence="5" id="KW-1185">Reference proteome</keyword>
<dbReference type="PRINTS" id="PR00507">
    <property type="entry name" value="N12N6MTFRASE"/>
</dbReference>
<feature type="domain" description="Helicase C-terminal" evidence="3">
    <location>
        <begin position="2000"/>
        <end position="2163"/>
    </location>
</feature>
<feature type="compositionally biased region" description="Basic and acidic residues" evidence="2">
    <location>
        <begin position="2422"/>
        <end position="2431"/>
    </location>
</feature>
<evidence type="ECO:0000256" key="2">
    <source>
        <dbReference type="SAM" id="MobiDB-lite"/>
    </source>
</evidence>
<dbReference type="InterPro" id="IPR027417">
    <property type="entry name" value="P-loop_NTPase"/>
</dbReference>
<accession>A0A1Y4T6I0</accession>
<feature type="coiled-coil region" evidence="1">
    <location>
        <begin position="1712"/>
        <end position="1763"/>
    </location>
</feature>
<feature type="compositionally biased region" description="Polar residues" evidence="2">
    <location>
        <begin position="341"/>
        <end position="354"/>
    </location>
</feature>
<feature type="region of interest" description="Disordered" evidence="2">
    <location>
        <begin position="2390"/>
        <end position="2431"/>
    </location>
</feature>
<sequence>MNDKQRYFNEIALETIKEMTTDVEKWMSFLKTMSYNYTFTYPEQIMIFAQRPNAILCKEFDEWRLEKQRYVKRGSKGIALFANNGYRSYLRYVFDVADTGTRPNSLDLNELWKLDEQHQGYIQELLENEFKIKENDLLNQIPKVVSKLADEYWHDFEHEFADIVADSFLEEYDGYNKEVAFKRAVTVSATYCVYLRCIEHPENYFENDDFMSIYEFNTRKAINALGTAVNSITTQVLKEVELGIEQYKSEKERSIQDERNELFASGRLSNSQHGIERTEPSRIEQVGANEKDVSRGTQANDLQRHDSERNVDSSLDGSTGNSTEQNEIVDGAVVGKESSTEQENQSDGLGTTYEQPKKRSRRNREDGTNQQLSLLDFISEEEQIQFIDQTENKNQLSSFFSIEQEELNQFLIYGSNTTDSRMMVVTEFMKQKPIEDIAQYLRNIYVGGYGIIGDHRNIAAWYGDDGIEFAKGNKALFVPQAQVVPWLEVAKTIQSLLENGQFMTNVELQEAPSFERKQLAEKLWYLYRDFDEPAKEANLLSKLSEFERKGFPEETQEMAKMLQYESYVAILKDQFEEFINLYEQDRGLLRFHYHDCEDIKKRLVELSLPRISFETTISELPPIKSFITDDEIEEELLQGSSFAQGKTRIFNYFAENHTNKEKAEFLKKEYGIGGRSHALSSSDGSGQDHDAKGIRYKKKDCDDVKLSWPQVVKRIDSLMLEERYFPEVMYEFDDVPSNVDMVAKETEVSLEQKVEESKEDDFPYEIGQMVSIDDTAFEITGMNDDIVQLIDKSLSYPVYRVEKKENFEQLVSLMPVNEIEEKKDIEANNFMITDEHLGEGGPKQKYSRNVEAIRLLYQLENEDRNATEEEQEVLSQYVGWGGLPDVFDSQKEAWVKEYKELKELLPEREYKMARASTLNAHYTSPVVIEAMYKALAQMGFTSGNILEPSMGIGNFFGMLPDEMRNSRLYGIELDSISGRIAKKLYPKADITVTGFETMDRRDFYDIAIGNVPFGNYKVSDKPYDKLGFSIHNYFFAKALDQIRPGGVIAFVTSRFTMDQQSPDVRKYIAQRAELLGAIRLPNNAFKANAGAEVVSDIIFLQKREHPIDIEPDWVHLGYSDDIALNSYFVEHPNMILGELTTKSTAYGKDELTVKPYEDKELSVLLSEAIINIHGKYLDAEITDYKTMEDVETIPADPDVKNYSYTVVNDEVYFRENSIMRHCNLNETAKRRIKGLAELRQIVNDLIEYQLEDYPNEDIKNKQKELNDVYDSFTDKYGLINSRGNSLAFSDDSSYYLLCSLENIDENGNLESKADMFTKRTIRPSVDITSVDTASEALAISIGERGQVDLPFMSELLGTPNDFDKIINELRGVIFKDPLGSDDIEKDWQTSDEYLSGNVREKLHIARIVAKDNPMFEVNVEALEKAQPKDLDASEIDVRLGATWIDKDYIQQFMYELFETPYYLQSYIEVHYSEMTAEWRITGKSVGSRNDVLVNVTYGTERANGFKILEDTLNLKDVRIYDIIEENGKQKRVLNKRETTLAQQKQQAIKEAFQDWIWKDAKRREHLIQIYNELFNSNRPREYDGSHIRFHGMNPDIELRPHQKNAVAHVLYGGNTLLAHEVGAGKSFEMAASAMESKRLGLCQKSLFVVPNHLTLQWANEFLRLYPSAKLLVASKKDFETANRKKFCARIATGDYDAVIIGHSQFERIPISAQRQEKLLREQIQDIENALEELKYSRGENFTIKQMEKTRKSLEARLDKLLANDKKDDVITFEQLGVDRLFVDESHAFKNLFLYTKMRNVAGLSTSEAQKSSDMFMKCRYMDEITNGKGVIFATGTPVSNSMTELYTIMRYLQYSTLQQMKLTHFDCWASTFGETTTAIELAPEGTGYRARTRFAKFFNLPELMNIFKEVADIKTSDQLNLPVPKTKFETVVVQPSKIQKEMVESLSERAALVHGGNVDPSVDNMLKITSDGRKIGLDQRLMNPLLPDDENSKLNVCVKNVLRIYNEGQQDKLTQLLFCDLSTPKNDDTFNVYDDIKKKLIQNGVAESEIAFIHDADSEAKKKELFSKVRLGQVRVLLGSTQKMGAGTNVQDRLVAVHHLDVGWRPSDMTQRNGRIIRQGNMNKEVHVYQYVTEGTFDAYLYQTLENKQKFISQIMTSKSPVRSCDDVDEQVLSYAEIKALCAGNPLIKEKMDLDIDVARLKVLKADYQSQQYRMEDKLLKYYPSEIEKTKEYIKGYMEDIETVKDNPLPLEGFVGMTIHDKNIMDKELTGEAILTACKNFKDSEKEILGSYRGFKMELTLDIFQRNFEIILKGKMSHHVTLGTDARGNITRLDNALANIENQLEKENKELENLINQQEATKLELGKPFPHEEELRQKNSRLAELDALLNMDGSNEQNKDEKSSVLDDLKSNTAKSNSCSNKADKEVEYER</sequence>
<evidence type="ECO:0000313" key="4">
    <source>
        <dbReference type="EMBL" id="OUQ36563.1"/>
    </source>
</evidence>
<dbReference type="PANTHER" id="PTHR41313">
    <property type="entry name" value="ADENINE-SPECIFIC METHYLTRANSFERASE"/>
    <property type="match status" value="1"/>
</dbReference>
<dbReference type="Pfam" id="PF00271">
    <property type="entry name" value="Helicase_C"/>
    <property type="match status" value="1"/>
</dbReference>
<evidence type="ECO:0000256" key="1">
    <source>
        <dbReference type="SAM" id="Coils"/>
    </source>
</evidence>
<feature type="compositionally biased region" description="Polar residues" evidence="2">
    <location>
        <begin position="2411"/>
        <end position="2421"/>
    </location>
</feature>
<evidence type="ECO:0000313" key="5">
    <source>
        <dbReference type="Proteomes" id="UP000195305"/>
    </source>
</evidence>
<gene>
    <name evidence="4" type="ORF">B5E75_00035</name>
</gene>
<dbReference type="SUPFAM" id="SSF53335">
    <property type="entry name" value="S-adenosyl-L-methionine-dependent methyltransferases"/>
    <property type="match status" value="1"/>
</dbReference>
<feature type="compositionally biased region" description="Basic and acidic residues" evidence="2">
    <location>
        <begin position="2397"/>
        <end position="2410"/>
    </location>
</feature>
<dbReference type="OrthoDB" id="9815272at2"/>
<organism evidence="4 5">
    <name type="scientific">Massilimicrobiota timonensis</name>
    <dbReference type="NCBI Taxonomy" id="1776392"/>
    <lineage>
        <taxon>Bacteria</taxon>
        <taxon>Bacillati</taxon>
        <taxon>Bacillota</taxon>
        <taxon>Erysipelotrichia</taxon>
        <taxon>Erysipelotrichales</taxon>
        <taxon>Erysipelotrichaceae</taxon>
        <taxon>Massilimicrobiota</taxon>
    </lineage>
</organism>
<evidence type="ECO:0000259" key="3">
    <source>
        <dbReference type="PROSITE" id="PS51194"/>
    </source>
</evidence>
<proteinExistence type="predicted"/>
<feature type="compositionally biased region" description="Basic and acidic residues" evidence="2">
    <location>
        <begin position="302"/>
        <end position="311"/>
    </location>
</feature>
<dbReference type="EMBL" id="NFLJ01000001">
    <property type="protein sequence ID" value="OUQ36563.1"/>
    <property type="molecule type" value="Genomic_DNA"/>
</dbReference>
<dbReference type="InterPro" id="IPR029063">
    <property type="entry name" value="SAM-dependent_MTases_sf"/>
</dbReference>
<feature type="region of interest" description="Disordered" evidence="2">
    <location>
        <begin position="264"/>
        <end position="369"/>
    </location>
</feature>
<dbReference type="PANTHER" id="PTHR41313:SF1">
    <property type="entry name" value="DNA METHYLASE ADENINE-SPECIFIC DOMAIN-CONTAINING PROTEIN"/>
    <property type="match status" value="1"/>
</dbReference>
<reference evidence="4 5" key="1">
    <citation type="journal article" date="2018" name="BMC Genomics">
        <title>Whole genome sequencing and function prediction of 133 gut anaerobes isolated from chicken caecum in pure cultures.</title>
        <authorList>
            <person name="Medvecky M."/>
            <person name="Cejkova D."/>
            <person name="Polansky O."/>
            <person name="Karasova D."/>
            <person name="Kubasova T."/>
            <person name="Cizek A."/>
            <person name="Rychlik I."/>
        </authorList>
    </citation>
    <scope>NUCLEOTIDE SEQUENCE [LARGE SCALE GENOMIC DNA]</scope>
    <source>
        <strain evidence="4 5">An13</strain>
    </source>
</reference>
<feature type="coiled-coil region" evidence="1">
    <location>
        <begin position="2330"/>
        <end position="2364"/>
    </location>
</feature>
<dbReference type="Pfam" id="PF00176">
    <property type="entry name" value="SNF2-rel_dom"/>
    <property type="match status" value="1"/>
</dbReference>
<comment type="caution">
    <text evidence="4">The sequence shown here is derived from an EMBL/GenBank/DDBJ whole genome shotgun (WGS) entry which is preliminary data.</text>
</comment>
<dbReference type="Gene3D" id="3.40.50.150">
    <property type="entry name" value="Vaccinia Virus protein VP39"/>
    <property type="match status" value="1"/>
</dbReference>
<dbReference type="InterPro" id="IPR000330">
    <property type="entry name" value="SNF2_N"/>
</dbReference>
<feature type="compositionally biased region" description="Polar residues" evidence="2">
    <location>
        <begin position="312"/>
        <end position="326"/>
    </location>
</feature>
<name>A0A1Y4T6I0_9FIRM</name>